<gene>
    <name evidence="1" type="ORF">Micbo1qcDRAFT_164431</name>
</gene>
<dbReference type="EMBL" id="KQ964252">
    <property type="protein sequence ID" value="KXJ90771.1"/>
    <property type="molecule type" value="Genomic_DNA"/>
</dbReference>
<sequence>MRSVMPRQRGLVLLADSPVPGCSTHLLAWLLRESGTDGLFWSTWMMKVESEECGKLDCFLDTDTVNSFFCLAGGQALGFICLFMCTSVTL</sequence>
<dbReference type="InParanoid" id="A0A136J0L1"/>
<feature type="non-terminal residue" evidence="1">
    <location>
        <position position="90"/>
    </location>
</feature>
<evidence type="ECO:0000313" key="2">
    <source>
        <dbReference type="Proteomes" id="UP000070501"/>
    </source>
</evidence>
<dbReference type="AlphaFoldDB" id="A0A136J0L1"/>
<name>A0A136J0L1_9PEZI</name>
<protein>
    <submittedName>
        <fullName evidence="1">Uncharacterized protein</fullName>
    </submittedName>
</protein>
<evidence type="ECO:0000313" key="1">
    <source>
        <dbReference type="EMBL" id="KXJ90771.1"/>
    </source>
</evidence>
<accession>A0A136J0L1</accession>
<reference evidence="2" key="1">
    <citation type="submission" date="2016-02" db="EMBL/GenBank/DDBJ databases">
        <title>Draft genome sequence of Microdochium bolleyi, a fungal endophyte of beachgrass.</title>
        <authorList>
            <consortium name="DOE Joint Genome Institute"/>
            <person name="David A.S."/>
            <person name="May G."/>
            <person name="Haridas S."/>
            <person name="Lim J."/>
            <person name="Wang M."/>
            <person name="Labutti K."/>
            <person name="Lipzen A."/>
            <person name="Barry K."/>
            <person name="Grigoriev I.V."/>
        </authorList>
    </citation>
    <scope>NUCLEOTIDE SEQUENCE [LARGE SCALE GENOMIC DNA]</scope>
    <source>
        <strain evidence="2">J235TASD1</strain>
    </source>
</reference>
<organism evidence="1 2">
    <name type="scientific">Microdochium bolleyi</name>
    <dbReference type="NCBI Taxonomy" id="196109"/>
    <lineage>
        <taxon>Eukaryota</taxon>
        <taxon>Fungi</taxon>
        <taxon>Dikarya</taxon>
        <taxon>Ascomycota</taxon>
        <taxon>Pezizomycotina</taxon>
        <taxon>Sordariomycetes</taxon>
        <taxon>Xylariomycetidae</taxon>
        <taxon>Xylariales</taxon>
        <taxon>Microdochiaceae</taxon>
        <taxon>Microdochium</taxon>
    </lineage>
</organism>
<keyword evidence="2" id="KW-1185">Reference proteome</keyword>
<proteinExistence type="predicted"/>
<dbReference type="Proteomes" id="UP000070501">
    <property type="component" value="Unassembled WGS sequence"/>
</dbReference>